<evidence type="ECO:0000259" key="9">
    <source>
        <dbReference type="Pfam" id="PF21982"/>
    </source>
</evidence>
<comment type="subcellular location">
    <subcellularLocation>
        <location evidence="2 6">Cytoplasm</location>
    </subcellularLocation>
</comment>
<evidence type="ECO:0000313" key="11">
    <source>
        <dbReference type="Proteomes" id="UP000012042"/>
    </source>
</evidence>
<dbReference type="AlphaFoldDB" id="M5AFP8"/>
<dbReference type="InterPro" id="IPR053924">
    <property type="entry name" value="RecX_HTH_2nd"/>
</dbReference>
<evidence type="ECO:0000256" key="6">
    <source>
        <dbReference type="HAMAP-Rule" id="MF_01114"/>
    </source>
</evidence>
<dbReference type="InterPro" id="IPR053925">
    <property type="entry name" value="RecX_HTH_3rd"/>
</dbReference>
<keyword evidence="5 6" id="KW-0963">Cytoplasm</keyword>
<dbReference type="GO" id="GO:0006282">
    <property type="term" value="P:regulation of DNA repair"/>
    <property type="evidence" value="ECO:0007669"/>
    <property type="project" value="UniProtKB-UniRule"/>
</dbReference>
<dbReference type="EMBL" id="AP012167">
    <property type="protein sequence ID" value="BAN07137.1"/>
    <property type="molecule type" value="Genomic_DNA"/>
</dbReference>
<dbReference type="GO" id="GO:0005737">
    <property type="term" value="C:cytoplasm"/>
    <property type="evidence" value="ECO:0007669"/>
    <property type="project" value="UniProtKB-SubCell"/>
</dbReference>
<comment type="function">
    <text evidence="1 6">Modulates RecA activity.</text>
</comment>
<organism evidence="10 11">
    <name type="scientific">Levilactobacillus brevis KB290</name>
    <dbReference type="NCBI Taxonomy" id="1001583"/>
    <lineage>
        <taxon>Bacteria</taxon>
        <taxon>Bacillati</taxon>
        <taxon>Bacillota</taxon>
        <taxon>Bacilli</taxon>
        <taxon>Lactobacillales</taxon>
        <taxon>Lactobacillaceae</taxon>
        <taxon>Levilactobacillus</taxon>
    </lineage>
</organism>
<evidence type="ECO:0000256" key="3">
    <source>
        <dbReference type="ARBA" id="ARBA00009695"/>
    </source>
</evidence>
<dbReference type="InterPro" id="IPR053926">
    <property type="entry name" value="RecX_HTH_1st"/>
</dbReference>
<dbReference type="Pfam" id="PF21982">
    <property type="entry name" value="RecX_HTH1"/>
    <property type="match status" value="1"/>
</dbReference>
<protein>
    <recommendedName>
        <fullName evidence="4 6">Regulatory protein RecX</fullName>
    </recommendedName>
</protein>
<dbReference type="PANTHER" id="PTHR33602">
    <property type="entry name" value="REGULATORY PROTEIN RECX FAMILY PROTEIN"/>
    <property type="match status" value="1"/>
</dbReference>
<evidence type="ECO:0000256" key="5">
    <source>
        <dbReference type="ARBA" id="ARBA00022490"/>
    </source>
</evidence>
<evidence type="ECO:0000259" key="8">
    <source>
        <dbReference type="Pfam" id="PF21981"/>
    </source>
</evidence>
<dbReference type="NCBIfam" id="NF010733">
    <property type="entry name" value="PRK14135.1"/>
    <property type="match status" value="1"/>
</dbReference>
<evidence type="ECO:0000259" key="7">
    <source>
        <dbReference type="Pfam" id="PF02631"/>
    </source>
</evidence>
<dbReference type="Pfam" id="PF02631">
    <property type="entry name" value="RecX_HTH2"/>
    <property type="match status" value="1"/>
</dbReference>
<dbReference type="InterPro" id="IPR036388">
    <property type="entry name" value="WH-like_DNA-bd_sf"/>
</dbReference>
<dbReference type="KEGG" id="lbk:LVISKB_1502"/>
<dbReference type="InterPro" id="IPR003783">
    <property type="entry name" value="Regulatory_RecX"/>
</dbReference>
<dbReference type="HOGENOM" id="CLU_066607_4_0_9"/>
<dbReference type="PANTHER" id="PTHR33602:SF1">
    <property type="entry name" value="REGULATORY PROTEIN RECX FAMILY PROTEIN"/>
    <property type="match status" value="1"/>
</dbReference>
<evidence type="ECO:0000256" key="2">
    <source>
        <dbReference type="ARBA" id="ARBA00004496"/>
    </source>
</evidence>
<dbReference type="Pfam" id="PF21981">
    <property type="entry name" value="RecX_HTH3"/>
    <property type="match status" value="1"/>
</dbReference>
<feature type="domain" description="RecX third three-helical" evidence="8">
    <location>
        <begin position="214"/>
        <end position="261"/>
    </location>
</feature>
<dbReference type="HAMAP" id="MF_01114">
    <property type="entry name" value="RecX"/>
    <property type="match status" value="1"/>
</dbReference>
<comment type="similarity">
    <text evidence="3 6">Belongs to the RecX family.</text>
</comment>
<gene>
    <name evidence="6" type="primary">recX</name>
    <name evidence="10" type="ORF">LVISKB_1502</name>
</gene>
<name>M5AFP8_LEVBR</name>
<sequence>MTLVAVITMIEAQKRSGRYNVYLDGAYAFPVSESVLVDFRLAKGMEVDKALTAQLIDADNVAKAYNRALDYLSQQLRTEKEVRDKLADLEIPAETIAATLQRLRSLALVDDAHYAASYVRTMMHTGDKGPRVIRQNLRHKGVLEQPIDEALTLYTTEEQLTVGTAVAAKLAKRYQRQPFGTQQQKIRQGLLTRGFDNDLATKMLATLDLTPDEDEQWALLVKQGEKLWHRYRTLSMRERQYKTKQALYRKGFNLDDISRWLADLGESAQ</sequence>
<dbReference type="Proteomes" id="UP000012042">
    <property type="component" value="Chromosome"/>
</dbReference>
<proteinExistence type="inferred from homology"/>
<feature type="domain" description="RecX second three-helical" evidence="7">
    <location>
        <begin position="110"/>
        <end position="151"/>
    </location>
</feature>
<feature type="domain" description="RecX first three-helical" evidence="9">
    <location>
        <begin position="64"/>
        <end position="103"/>
    </location>
</feature>
<accession>M5AFP8</accession>
<dbReference type="PATRIC" id="fig|1001583.3.peg.1482"/>
<evidence type="ECO:0000313" key="10">
    <source>
        <dbReference type="EMBL" id="BAN07137.1"/>
    </source>
</evidence>
<reference evidence="10 11" key="1">
    <citation type="journal article" date="2013" name="PLoS ONE">
        <title>Genomic Analysis by Deep Sequencing of the Probiotic Lactobacillus brevis KB290 Harboring Nine Plasmids Reveals Genomic Stability.</title>
        <authorList>
            <person name="Fukao M."/>
            <person name="Oshima K."/>
            <person name="Morita H."/>
            <person name="Toh H."/>
            <person name="Suda W."/>
            <person name="Kim S.W."/>
            <person name="Suzuki S."/>
            <person name="Yakabe T."/>
            <person name="Hattori M."/>
            <person name="Yajima N."/>
        </authorList>
    </citation>
    <scope>NUCLEOTIDE SEQUENCE [LARGE SCALE GENOMIC DNA]</scope>
    <source>
        <strain evidence="10 11">KB290</strain>
    </source>
</reference>
<evidence type="ECO:0000256" key="4">
    <source>
        <dbReference type="ARBA" id="ARBA00018111"/>
    </source>
</evidence>
<dbReference type="Gene3D" id="1.10.10.10">
    <property type="entry name" value="Winged helix-like DNA-binding domain superfamily/Winged helix DNA-binding domain"/>
    <property type="match status" value="4"/>
</dbReference>
<evidence type="ECO:0000256" key="1">
    <source>
        <dbReference type="ARBA" id="ARBA00003529"/>
    </source>
</evidence>